<evidence type="ECO:0000313" key="5">
    <source>
        <dbReference type="Proteomes" id="UP000562984"/>
    </source>
</evidence>
<feature type="domain" description="HTH tetR-type" evidence="3">
    <location>
        <begin position="9"/>
        <end position="69"/>
    </location>
</feature>
<dbReference type="GO" id="GO:0000976">
    <property type="term" value="F:transcription cis-regulatory region binding"/>
    <property type="evidence" value="ECO:0007669"/>
    <property type="project" value="TreeGrafter"/>
</dbReference>
<dbReference type="PROSITE" id="PS50977">
    <property type="entry name" value="HTH_TETR_2"/>
    <property type="match status" value="1"/>
</dbReference>
<reference evidence="4 5" key="1">
    <citation type="submission" date="2020-05" db="EMBL/GenBank/DDBJ databases">
        <title>Nakamurella sp. DB0629 isolated from air conditioner.</title>
        <authorList>
            <person name="Kim D.H."/>
            <person name="Kim D.-U."/>
        </authorList>
    </citation>
    <scope>NUCLEOTIDE SEQUENCE [LARGE SCALE GENOMIC DNA]</scope>
    <source>
        <strain evidence="4 5">DB0629</strain>
    </source>
</reference>
<keyword evidence="1 2" id="KW-0238">DNA-binding</keyword>
<accession>A0A849AK66</accession>
<evidence type="ECO:0000259" key="3">
    <source>
        <dbReference type="PROSITE" id="PS50977"/>
    </source>
</evidence>
<dbReference type="RefSeq" id="WP_171200913.1">
    <property type="nucleotide sequence ID" value="NZ_JABEND010000011.1"/>
</dbReference>
<organism evidence="4 5">
    <name type="scientific">Nakamurella aerolata</name>
    <dbReference type="NCBI Taxonomy" id="1656892"/>
    <lineage>
        <taxon>Bacteria</taxon>
        <taxon>Bacillati</taxon>
        <taxon>Actinomycetota</taxon>
        <taxon>Actinomycetes</taxon>
        <taxon>Nakamurellales</taxon>
        <taxon>Nakamurellaceae</taxon>
        <taxon>Nakamurella</taxon>
    </lineage>
</organism>
<dbReference type="PROSITE" id="PS01081">
    <property type="entry name" value="HTH_TETR_1"/>
    <property type="match status" value="1"/>
</dbReference>
<gene>
    <name evidence="4" type="ORF">HKD39_16175</name>
</gene>
<dbReference type="InterPro" id="IPR036271">
    <property type="entry name" value="Tet_transcr_reg_TetR-rel_C_sf"/>
</dbReference>
<dbReference type="SUPFAM" id="SSF46689">
    <property type="entry name" value="Homeodomain-like"/>
    <property type="match status" value="1"/>
</dbReference>
<dbReference type="AlphaFoldDB" id="A0A849AK66"/>
<dbReference type="Pfam" id="PF00440">
    <property type="entry name" value="TetR_N"/>
    <property type="match status" value="1"/>
</dbReference>
<dbReference type="Proteomes" id="UP000562984">
    <property type="component" value="Unassembled WGS sequence"/>
</dbReference>
<dbReference type="PANTHER" id="PTHR30055:SF219">
    <property type="entry name" value="TRANSCRIPTIONAL REGULATORY PROTEIN"/>
    <property type="match status" value="1"/>
</dbReference>
<dbReference type="InterPro" id="IPR023772">
    <property type="entry name" value="DNA-bd_HTH_TetR-type_CS"/>
</dbReference>
<dbReference type="Gene3D" id="1.10.357.10">
    <property type="entry name" value="Tetracycline Repressor, domain 2"/>
    <property type="match status" value="1"/>
</dbReference>
<protein>
    <submittedName>
        <fullName evidence="4">TetR/AcrR family transcriptional regulator</fullName>
    </submittedName>
</protein>
<proteinExistence type="predicted"/>
<dbReference type="InterPro" id="IPR009057">
    <property type="entry name" value="Homeodomain-like_sf"/>
</dbReference>
<keyword evidence="5" id="KW-1185">Reference proteome</keyword>
<dbReference type="GO" id="GO:0003700">
    <property type="term" value="F:DNA-binding transcription factor activity"/>
    <property type="evidence" value="ECO:0007669"/>
    <property type="project" value="TreeGrafter"/>
</dbReference>
<evidence type="ECO:0000256" key="1">
    <source>
        <dbReference type="ARBA" id="ARBA00023125"/>
    </source>
</evidence>
<dbReference type="InterPro" id="IPR001647">
    <property type="entry name" value="HTH_TetR"/>
</dbReference>
<evidence type="ECO:0000256" key="2">
    <source>
        <dbReference type="PROSITE-ProRule" id="PRU00335"/>
    </source>
</evidence>
<dbReference type="PRINTS" id="PR00455">
    <property type="entry name" value="HTHTETR"/>
</dbReference>
<dbReference type="EMBL" id="JABEND010000011">
    <property type="protein sequence ID" value="NNG37212.1"/>
    <property type="molecule type" value="Genomic_DNA"/>
</dbReference>
<comment type="caution">
    <text evidence="4">The sequence shown here is derived from an EMBL/GenBank/DDBJ whole genome shotgun (WGS) entry which is preliminary data.</text>
</comment>
<dbReference type="InterPro" id="IPR050109">
    <property type="entry name" value="HTH-type_TetR-like_transc_reg"/>
</dbReference>
<sequence>MATSAKAKAPTKDRLLTAAHRCLLQRGYAATTVRDLVAESGANLASINYHFGSKERLLNQALFELNSQWGEVIFAALDGAGGSTAQRWQQVIDSITERRDLWFVNFEALVLAQHDEEIRSGLAERGDGARVALARSFAGVTAENSSAADVHRVGSFYYSQLIGVAFQWLTDPETAPSAEEVAGGPNLG</sequence>
<dbReference type="PANTHER" id="PTHR30055">
    <property type="entry name" value="HTH-TYPE TRANSCRIPTIONAL REGULATOR RUTR"/>
    <property type="match status" value="1"/>
</dbReference>
<dbReference type="SUPFAM" id="SSF48498">
    <property type="entry name" value="Tetracyclin repressor-like, C-terminal domain"/>
    <property type="match status" value="1"/>
</dbReference>
<feature type="DNA-binding region" description="H-T-H motif" evidence="2">
    <location>
        <begin position="32"/>
        <end position="51"/>
    </location>
</feature>
<name>A0A849AK66_9ACTN</name>
<evidence type="ECO:0000313" key="4">
    <source>
        <dbReference type="EMBL" id="NNG37212.1"/>
    </source>
</evidence>